<dbReference type="Proteomes" id="UP000321408">
    <property type="component" value="Chromosome"/>
</dbReference>
<evidence type="ECO:0000313" key="2">
    <source>
        <dbReference type="Proteomes" id="UP000321408"/>
    </source>
</evidence>
<dbReference type="KEGG" id="psyt:DSAG12_00326"/>
<gene>
    <name evidence="1" type="ORF">DSAG12_00326</name>
</gene>
<protein>
    <submittedName>
        <fullName evidence="1">Uncharacterized protein</fullName>
    </submittedName>
</protein>
<reference evidence="1 2" key="2">
    <citation type="journal article" date="2024" name="Int. J. Syst. Evol. Microbiol.">
        <title>Promethearchaeum syntrophicum gen. nov., sp. nov., an anaerobic, obligately syntrophic archaeon, the first isolate of the lineage 'Asgard' archaea, and proposal of the new archaeal phylum Promethearchaeota phyl. nov. and kingdom Promethearchaeati regn. nov.</title>
        <authorList>
            <person name="Imachi H."/>
            <person name="Nobu M.K."/>
            <person name="Kato S."/>
            <person name="Takaki Y."/>
            <person name="Miyazaki M."/>
            <person name="Miyata M."/>
            <person name="Ogawara M."/>
            <person name="Saito Y."/>
            <person name="Sakai S."/>
            <person name="Tahara Y.O."/>
            <person name="Takano Y."/>
            <person name="Tasumi E."/>
            <person name="Uematsu K."/>
            <person name="Yoshimura T."/>
            <person name="Itoh T."/>
            <person name="Ohkuma M."/>
            <person name="Takai K."/>
        </authorList>
    </citation>
    <scope>NUCLEOTIDE SEQUENCE [LARGE SCALE GENOMIC DNA]</scope>
    <source>
        <strain evidence="1 2">MK-D1</strain>
    </source>
</reference>
<evidence type="ECO:0000313" key="1">
    <source>
        <dbReference type="EMBL" id="QEE14513.2"/>
    </source>
</evidence>
<name>A0A5B9D689_9ARCH</name>
<accession>A0A5B9D689</accession>
<dbReference type="EMBL" id="CP042905">
    <property type="protein sequence ID" value="QEE14513.2"/>
    <property type="molecule type" value="Genomic_DNA"/>
</dbReference>
<sequence>MPPKFTWITLLIIGIIDIVRGLMHTFFMEQAIATFAHLDYSATNISDQLFQMNTLGISNIISGILFIIVALKAKKYADIALLYLVISHIIGFISIPINNIENTSDFLGKYIMLAYIGLCLLAFIVSKLYMITHKKNDDPNLVDYKESNQSHEYLPKLAPIILIILGCVDLVRAYAHTLNISYAAANIAGYDFTDPHIDDLLILMVAFGISNITTGLLHITIARKVPKNSEVILLLIPIMYFLGGINLRIMGIEPESQLLGQYMMIGYFAICIVAFIYTRIKIYNYRRKIK</sequence>
<organism evidence="1 2">
    <name type="scientific">Promethearchaeum syntrophicum</name>
    <dbReference type="NCBI Taxonomy" id="2594042"/>
    <lineage>
        <taxon>Archaea</taxon>
        <taxon>Promethearchaeati</taxon>
        <taxon>Promethearchaeota</taxon>
        <taxon>Promethearchaeia</taxon>
        <taxon>Promethearchaeales</taxon>
        <taxon>Promethearchaeaceae</taxon>
        <taxon>Promethearchaeum</taxon>
    </lineage>
</organism>
<proteinExistence type="predicted"/>
<keyword evidence="2" id="KW-1185">Reference proteome</keyword>
<dbReference type="AlphaFoldDB" id="A0A5B9D689"/>
<reference evidence="1 2" key="1">
    <citation type="journal article" date="2020" name="Nature">
        <title>Isolation of an archaeon at the prokaryote-eukaryote interface.</title>
        <authorList>
            <person name="Imachi H."/>
            <person name="Nobu M.K."/>
            <person name="Nakahara N."/>
            <person name="Morono Y."/>
            <person name="Ogawara M."/>
            <person name="Takaki Y."/>
            <person name="Takano Y."/>
            <person name="Uematsu K."/>
            <person name="Ikuta T."/>
            <person name="Ito M."/>
            <person name="Matsui Y."/>
            <person name="Miyazaki M."/>
            <person name="Murata K."/>
            <person name="Saito Y."/>
            <person name="Sakai S."/>
            <person name="Song C."/>
            <person name="Tasumi E."/>
            <person name="Yamanaka Y."/>
            <person name="Yamaguchi T."/>
            <person name="Kamagata Y."/>
            <person name="Tamaki H."/>
            <person name="Takai K."/>
        </authorList>
    </citation>
    <scope>NUCLEOTIDE SEQUENCE [LARGE SCALE GENOMIC DNA]</scope>
    <source>
        <strain evidence="1 2">MK-D1</strain>
    </source>
</reference>